<dbReference type="PRINTS" id="PR00417">
    <property type="entry name" value="PRTPISMRASEI"/>
</dbReference>
<dbReference type="Proteomes" id="UP000006903">
    <property type="component" value="Chromosome"/>
</dbReference>
<dbReference type="Gene3D" id="1.10.290.10">
    <property type="entry name" value="Topoisomerase I, domain 4"/>
    <property type="match status" value="1"/>
</dbReference>
<keyword evidence="5" id="KW-0460">Magnesium</keyword>
<name>B8D5I1_DESA1</name>
<evidence type="ECO:0000259" key="11">
    <source>
        <dbReference type="PROSITE" id="PS52039"/>
    </source>
</evidence>
<keyword evidence="4" id="KW-0862">Zinc</keyword>
<dbReference type="GO" id="GO:0003917">
    <property type="term" value="F:DNA topoisomerase type I (single strand cut, ATP-independent) activity"/>
    <property type="evidence" value="ECO:0007669"/>
    <property type="project" value="UniProtKB-UniRule"/>
</dbReference>
<evidence type="ECO:0000256" key="2">
    <source>
        <dbReference type="ARBA" id="ARBA00009446"/>
    </source>
</evidence>
<proteinExistence type="inferred from homology"/>
<dbReference type="eggNOG" id="arCOG01527">
    <property type="taxonomic scope" value="Archaea"/>
</dbReference>
<keyword evidence="7 9" id="KW-0238">DNA-binding</keyword>
<keyword evidence="6 9" id="KW-0799">Topoisomerase</keyword>
<evidence type="ECO:0000256" key="1">
    <source>
        <dbReference type="ARBA" id="ARBA00000213"/>
    </source>
</evidence>
<dbReference type="Pfam" id="PF01751">
    <property type="entry name" value="Toprim"/>
    <property type="match status" value="1"/>
</dbReference>
<dbReference type="STRING" id="490899.DKAM_1036"/>
<dbReference type="Gene3D" id="1.10.460.10">
    <property type="entry name" value="Topoisomerase I, domain 2"/>
    <property type="match status" value="1"/>
</dbReference>
<dbReference type="InterPro" id="IPR028612">
    <property type="entry name" value="Topoisom_1_IA"/>
</dbReference>
<dbReference type="InterPro" id="IPR023405">
    <property type="entry name" value="Topo_IA_core_domain"/>
</dbReference>
<feature type="domain" description="Topo IA-type catalytic" evidence="11">
    <location>
        <begin position="163"/>
        <end position="586"/>
    </location>
</feature>
<keyword evidence="3" id="KW-0479">Metal-binding</keyword>
<feature type="site" description="Interaction with DNA" evidence="9">
    <location>
        <position position="516"/>
    </location>
</feature>
<dbReference type="PANTHER" id="PTHR11390">
    <property type="entry name" value="PROKARYOTIC DNA TOPOISOMERASE"/>
    <property type="match status" value="1"/>
</dbReference>
<dbReference type="GO" id="GO:0003677">
    <property type="term" value="F:DNA binding"/>
    <property type="evidence" value="ECO:0007669"/>
    <property type="project" value="UniProtKB-KW"/>
</dbReference>
<feature type="region of interest" description="Interaction with DNA" evidence="9">
    <location>
        <begin position="203"/>
        <end position="208"/>
    </location>
</feature>
<dbReference type="InterPro" id="IPR006171">
    <property type="entry name" value="TOPRIM_dom"/>
</dbReference>
<evidence type="ECO:0000256" key="7">
    <source>
        <dbReference type="ARBA" id="ARBA00023125"/>
    </source>
</evidence>
<evidence type="ECO:0000259" key="10">
    <source>
        <dbReference type="PROSITE" id="PS50880"/>
    </source>
</evidence>
<dbReference type="GO" id="GO:0006310">
    <property type="term" value="P:DNA recombination"/>
    <property type="evidence" value="ECO:0007669"/>
    <property type="project" value="TreeGrafter"/>
</dbReference>
<dbReference type="GeneID" id="7171809"/>
<evidence type="ECO:0000256" key="8">
    <source>
        <dbReference type="ARBA" id="ARBA00023235"/>
    </source>
</evidence>
<comment type="subunit">
    <text evidence="9">Monomer.</text>
</comment>
<dbReference type="Pfam" id="PF01131">
    <property type="entry name" value="Topoisom_bac"/>
    <property type="match status" value="1"/>
</dbReference>
<dbReference type="Gene3D" id="2.70.20.10">
    <property type="entry name" value="Topoisomerase I, domain 3"/>
    <property type="match status" value="1"/>
</dbReference>
<dbReference type="SMART" id="SM00436">
    <property type="entry name" value="TOP1Bc"/>
    <property type="match status" value="1"/>
</dbReference>
<dbReference type="SUPFAM" id="SSF56712">
    <property type="entry name" value="Prokaryotic type I DNA topoisomerase"/>
    <property type="match status" value="1"/>
</dbReference>
<dbReference type="InterPro" id="IPR000380">
    <property type="entry name" value="Topo_IA"/>
</dbReference>
<dbReference type="KEGG" id="dka:DKAM_1036"/>
<evidence type="ECO:0000313" key="12">
    <source>
        <dbReference type="EMBL" id="ACL11362.1"/>
    </source>
</evidence>
<feature type="site" description="Interaction with DNA" evidence="9">
    <location>
        <position position="173"/>
    </location>
</feature>
<dbReference type="InterPro" id="IPR003602">
    <property type="entry name" value="Topo_IA_DNA-bd_dom"/>
</dbReference>
<dbReference type="AlphaFoldDB" id="B8D5I1"/>
<evidence type="ECO:0000256" key="3">
    <source>
        <dbReference type="ARBA" id="ARBA00022723"/>
    </source>
</evidence>
<dbReference type="HAMAP" id="MF_00952">
    <property type="entry name" value="Topoisom_1_prok"/>
    <property type="match status" value="1"/>
</dbReference>
<evidence type="ECO:0000256" key="5">
    <source>
        <dbReference type="ARBA" id="ARBA00022842"/>
    </source>
</evidence>
<dbReference type="InterPro" id="IPR013824">
    <property type="entry name" value="Topo_IA_cen_sub1"/>
</dbReference>
<dbReference type="Gene3D" id="3.40.50.140">
    <property type="match status" value="1"/>
</dbReference>
<dbReference type="GO" id="GO:0046872">
    <property type="term" value="F:metal ion binding"/>
    <property type="evidence" value="ECO:0007669"/>
    <property type="project" value="UniProtKB-KW"/>
</dbReference>
<comment type="function">
    <text evidence="9">Releases the supercoiling and torsional tension of DNA, which is introduced during the DNA replication and transcription, by transiently cleaving and rejoining one strand of the DNA duplex. Introduces a single-strand break via transesterification at a target site in duplex DNA. The scissile phosphodiester is attacked by the catalytic tyrosine of the enzyme, resulting in the formation of a DNA-(5'-phosphotyrosyl)-enzyme intermediate and the expulsion of a 3'-OH DNA strand. The free DNA strand then undergoes passage around the unbroken strand, thus removing DNA supercoils. Finally, in the religation step, the DNA 3'-OH attacks the covalent intermediate to expel the active-site tyrosine and restore the DNA phosphodiester backbone.</text>
</comment>
<dbReference type="GO" id="GO:0006281">
    <property type="term" value="P:DNA repair"/>
    <property type="evidence" value="ECO:0007669"/>
    <property type="project" value="TreeGrafter"/>
</dbReference>
<comment type="similarity">
    <text evidence="2 9">Belongs to the type IA topoisomerase family.</text>
</comment>
<dbReference type="InterPro" id="IPR013497">
    <property type="entry name" value="Topo_IA_cen"/>
</dbReference>
<evidence type="ECO:0000256" key="6">
    <source>
        <dbReference type="ARBA" id="ARBA00023029"/>
    </source>
</evidence>
<dbReference type="EMBL" id="CP001140">
    <property type="protein sequence ID" value="ACL11362.1"/>
    <property type="molecule type" value="Genomic_DNA"/>
</dbReference>
<dbReference type="EC" id="5.6.2.1" evidence="9"/>
<feature type="active site" description="O-(5'-phospho-DNA)-tyrosine intermediate" evidence="9">
    <location>
        <position position="325"/>
    </location>
</feature>
<feature type="site" description="Interaction with DNA" evidence="9">
    <location>
        <position position="177"/>
    </location>
</feature>
<feature type="site" description="Interaction with DNA" evidence="9">
    <location>
        <position position="327"/>
    </location>
</feature>
<dbReference type="PROSITE" id="PS50880">
    <property type="entry name" value="TOPRIM"/>
    <property type="match status" value="1"/>
</dbReference>
<evidence type="ECO:0000256" key="9">
    <source>
        <dbReference type="HAMAP-Rule" id="MF_00952"/>
    </source>
</evidence>
<organism evidence="12 13">
    <name type="scientific">Desulfurococcus amylolyticus (strain DSM 18924 / JCM 16383 / VKM B-2413 / 1221n)</name>
    <name type="common">Desulfurococcus kamchatkensis</name>
    <dbReference type="NCBI Taxonomy" id="490899"/>
    <lineage>
        <taxon>Archaea</taxon>
        <taxon>Thermoproteota</taxon>
        <taxon>Thermoprotei</taxon>
        <taxon>Desulfurococcales</taxon>
        <taxon>Desulfurococcaceae</taxon>
        <taxon>Desulfurococcus</taxon>
    </lineage>
</organism>
<dbReference type="SMART" id="SM00493">
    <property type="entry name" value="TOPRIM"/>
    <property type="match status" value="1"/>
</dbReference>
<evidence type="ECO:0000313" key="13">
    <source>
        <dbReference type="Proteomes" id="UP000006903"/>
    </source>
</evidence>
<dbReference type="SMART" id="SM00437">
    <property type="entry name" value="TOP1Ac"/>
    <property type="match status" value="1"/>
</dbReference>
<dbReference type="InterPro" id="IPR013826">
    <property type="entry name" value="Topo_IA_cen_sub3"/>
</dbReference>
<dbReference type="PROSITE" id="PS52039">
    <property type="entry name" value="TOPO_IA_2"/>
    <property type="match status" value="1"/>
</dbReference>
<dbReference type="PROSITE" id="PS00396">
    <property type="entry name" value="TOPO_IA_1"/>
    <property type="match status" value="1"/>
</dbReference>
<reference evidence="12 13" key="1">
    <citation type="journal article" date="2009" name="J. Bacteriol.">
        <title>Complete genome sequence of the anaerobic, protein-degrading hyperthermophilic crenarchaeon Desulfurococcus kamchatkensis.</title>
        <authorList>
            <person name="Ravin N.V."/>
            <person name="Mardanov A.V."/>
            <person name="Beletsky A.V."/>
            <person name="Kublanov I.V."/>
            <person name="Kolganova T.V."/>
            <person name="Lebedinsky A.V."/>
            <person name="Chernyh N.A."/>
            <person name="Bonch-Osmolovskaya E.A."/>
            <person name="Skryabin K.G."/>
        </authorList>
    </citation>
    <scope>NUCLEOTIDE SEQUENCE [LARGE SCALE GENOMIC DNA]</scope>
    <source>
        <strain evidence="13">DSM 18924 / JCM 16383 / VKM B-2413 / 1221n</strain>
    </source>
</reference>
<dbReference type="InterPro" id="IPR003601">
    <property type="entry name" value="Topo_IA_2"/>
</dbReference>
<dbReference type="GO" id="GO:0006265">
    <property type="term" value="P:DNA topological change"/>
    <property type="evidence" value="ECO:0007669"/>
    <property type="project" value="UniProtKB-UniRule"/>
</dbReference>
<dbReference type="NCBIfam" id="NF004438">
    <property type="entry name" value="PRK05776.1"/>
    <property type="match status" value="1"/>
</dbReference>
<keyword evidence="8 9" id="KW-0413">Isomerase</keyword>
<evidence type="ECO:0000256" key="4">
    <source>
        <dbReference type="ARBA" id="ARBA00022833"/>
    </source>
</evidence>
<accession>B8D5I1</accession>
<feature type="domain" description="Toprim" evidence="10">
    <location>
        <begin position="14"/>
        <end position="148"/>
    </location>
</feature>
<dbReference type="NCBIfam" id="TIGR01057">
    <property type="entry name" value="topA_arch"/>
    <property type="match status" value="1"/>
</dbReference>
<comment type="catalytic activity">
    <reaction evidence="1 9">
        <text>ATP-independent breakage of single-stranded DNA, followed by passage and rejoining.</text>
        <dbReference type="EC" id="5.6.2.1"/>
    </reaction>
</comment>
<dbReference type="CDD" id="cd00186">
    <property type="entry name" value="TOP1Ac"/>
    <property type="match status" value="1"/>
</dbReference>
<protein>
    <recommendedName>
        <fullName evidence="9">DNA topoisomerase 1</fullName>
        <ecNumber evidence="9">5.6.2.1</ecNumber>
    </recommendedName>
    <alternativeName>
        <fullName evidence="9">DNA topoisomerase I</fullName>
    </alternativeName>
</protein>
<comment type="caution">
    <text evidence="9">Lacks conserved residue(s) required for the propagation of feature annotation.</text>
</comment>
<sequence length="679" mass="78157">MVSKSIRIWDLKGRILVIAEKPKAAKKIASALSPTHNAKRIGSITIYEVDSYSSSIIIASSVGHLYQLHTSLRGYPVYSYEWIPLHLTDPSKKYIREYLEVLGKLCRGVDYYVNACDYDIEGSVIGYLIIKFNGDERKAFRARFSSLTIEELRKAFNNLTRLDYEMIEAGLCRHELDWIWGINVSRALMKAVEDAVGERIILSAGRVQTPTLKYVVDKVVERNLFIPLPQYNINITVEKNGEKIRLEYTGNPVEKERDARDIVEKIRGYKYLIVSKVEKKHHILHPPPPFNLGDLQKEAARLYGFSPAETQSIAEQLYLDALISYPRTNSQKLPPTLDYRRILENISSIKSYRNLVESLISETKGVLTPVEGEKEDPAHPAIYPTGVVPGRLTEKQWAIYDLIVKRFLAVFAPPAKIVYYVVKATTPSHEYVFETKGQVIEEYGWLKYYNFHNYHAGKIPVLKEGELLNIVKATASESYTKPPKRLTKTDLLRWMESVEIGTEATRAQIIEKLFERKYLYQHQKSSGIDVSEIGFGVVEILEKFFPDLLSVELTRKFEKEMDSIRSGVKRRSEVLEEARRVLTELLGKFDRNRIEAGKQLALRLKIIQNTRKCRVSSCYREGVVNGLCSHHANAVKLVREYYGEWSRRKDITFNEYIDKLRKSKLTGKWVKEVIESELT</sequence>
<dbReference type="InterPro" id="IPR005739">
    <property type="entry name" value="TopoI_arch"/>
</dbReference>
<dbReference type="PANTHER" id="PTHR11390:SF26">
    <property type="entry name" value="DNA TOPOISOMERASE 1"/>
    <property type="match status" value="1"/>
</dbReference>
<dbReference type="InterPro" id="IPR013825">
    <property type="entry name" value="Topo_IA_cen_sub2"/>
</dbReference>
<dbReference type="RefSeq" id="WP_012608703.1">
    <property type="nucleotide sequence ID" value="NC_011766.1"/>
</dbReference>
<gene>
    <name evidence="9" type="primary">topA</name>
    <name evidence="12" type="ordered locus">DKAM_1036</name>
</gene>
<feature type="site" description="Interaction with DNA" evidence="9">
    <location>
        <position position="64"/>
    </location>
</feature>
<dbReference type="HOGENOM" id="CLU_002929_5_2_2"/>
<dbReference type="InterPro" id="IPR023406">
    <property type="entry name" value="Topo_IA_AS"/>
</dbReference>